<name>A0A7Z0CP45_9ACTN</name>
<dbReference type="AlphaFoldDB" id="A0A7Z0CP45"/>
<gene>
    <name evidence="2" type="ORF">BJ993_002620</name>
</gene>
<proteinExistence type="predicted"/>
<accession>A0A7Z0CP45</accession>
<evidence type="ECO:0000256" key="1">
    <source>
        <dbReference type="SAM" id="MobiDB-lite"/>
    </source>
</evidence>
<evidence type="ECO:0000313" key="3">
    <source>
        <dbReference type="Proteomes" id="UP000562045"/>
    </source>
</evidence>
<feature type="region of interest" description="Disordered" evidence="1">
    <location>
        <begin position="24"/>
        <end position="78"/>
    </location>
</feature>
<protein>
    <submittedName>
        <fullName evidence="2">Uncharacterized protein</fullName>
    </submittedName>
</protein>
<sequence length="78" mass="9160">MKLLLVVVIFAAVTYLAVRWMQDRGLGGEQMPRRPSRPKPPTRPVAPDDDESFLRDLDWQRRQQERRQHKNPPDQPDG</sequence>
<organism evidence="2 3">
    <name type="scientific">Nocardioides aromaticivorans</name>
    <dbReference type="NCBI Taxonomy" id="200618"/>
    <lineage>
        <taxon>Bacteria</taxon>
        <taxon>Bacillati</taxon>
        <taxon>Actinomycetota</taxon>
        <taxon>Actinomycetes</taxon>
        <taxon>Propionibacteriales</taxon>
        <taxon>Nocardioidaceae</taxon>
        <taxon>Nocardioides</taxon>
    </lineage>
</organism>
<feature type="compositionally biased region" description="Basic and acidic residues" evidence="1">
    <location>
        <begin position="52"/>
        <end position="66"/>
    </location>
</feature>
<dbReference type="EMBL" id="JACBZM010000001">
    <property type="protein sequence ID" value="NYI45540.1"/>
    <property type="molecule type" value="Genomic_DNA"/>
</dbReference>
<comment type="caution">
    <text evidence="2">The sequence shown here is derived from an EMBL/GenBank/DDBJ whole genome shotgun (WGS) entry which is preliminary data.</text>
</comment>
<dbReference type="Proteomes" id="UP000562045">
    <property type="component" value="Unassembled WGS sequence"/>
</dbReference>
<reference evidence="2 3" key="1">
    <citation type="submission" date="2020-07" db="EMBL/GenBank/DDBJ databases">
        <title>Sequencing the genomes of 1000 actinobacteria strains.</title>
        <authorList>
            <person name="Klenk H.-P."/>
        </authorList>
    </citation>
    <scope>NUCLEOTIDE SEQUENCE [LARGE SCALE GENOMIC DNA]</scope>
    <source>
        <strain evidence="2 3">DSM 15131</strain>
    </source>
</reference>
<evidence type="ECO:0000313" key="2">
    <source>
        <dbReference type="EMBL" id="NYI45540.1"/>
    </source>
</evidence>
<dbReference type="RefSeq" id="WP_036550166.1">
    <property type="nucleotide sequence ID" value="NZ_JACBZM010000001.1"/>
</dbReference>